<comment type="similarity">
    <text evidence="1">Belongs to the AB hydrolase superfamily. Bacterial non-heme haloperoxidase / perhydrolase family.</text>
</comment>
<dbReference type="PANTHER" id="PTHR43433">
    <property type="entry name" value="HYDROLASE, ALPHA/BETA FOLD FAMILY PROTEIN"/>
    <property type="match status" value="1"/>
</dbReference>
<dbReference type="PROSITE" id="PS51318">
    <property type="entry name" value="TAT"/>
    <property type="match status" value="1"/>
</dbReference>
<keyword evidence="5" id="KW-1185">Reference proteome</keyword>
<reference evidence="4 5" key="1">
    <citation type="journal article" date="2012" name="BMC Genomics">
        <title>Genomic basis of broad host range and environmental adaptability of Rhizobium tropici CIAT 899 and Rhizobium sp. PRF 81 which are used in inoculants for common bean (Phaseolus vulgaris L.).</title>
        <authorList>
            <person name="Ormeno-Orrillo E."/>
            <person name="Menna P."/>
            <person name="Almeida L.G."/>
            <person name="Ollero F.J."/>
            <person name="Nicolas M.F."/>
            <person name="Pains Rodrigues E."/>
            <person name="Shigueyoshi Nakatani A."/>
            <person name="Silva Batista J.S."/>
            <person name="Oliveira Chueire L.M."/>
            <person name="Souza R.C."/>
            <person name="Ribeiro Vasconcelos A.T."/>
            <person name="Megias M."/>
            <person name="Hungria M."/>
            <person name="Martinez-Romero E."/>
        </authorList>
    </citation>
    <scope>NUCLEOTIDE SEQUENCE [LARGE SCALE GENOMIC DNA]</scope>
    <source>
        <strain evidence="4 5">PRF 81</strain>
    </source>
</reference>
<feature type="region of interest" description="Disordered" evidence="2">
    <location>
        <begin position="56"/>
        <end position="77"/>
    </location>
</feature>
<dbReference type="Proteomes" id="UP000012429">
    <property type="component" value="Unassembled WGS sequence"/>
</dbReference>
<dbReference type="Gene3D" id="3.40.50.1820">
    <property type="entry name" value="alpha/beta hydrolase"/>
    <property type="match status" value="1"/>
</dbReference>
<name>N6V264_9HYPH</name>
<dbReference type="STRING" id="363754.RHSP_55475"/>
<dbReference type="InterPro" id="IPR029058">
    <property type="entry name" value="AB_hydrolase_fold"/>
</dbReference>
<dbReference type="PRINTS" id="PR00111">
    <property type="entry name" value="ABHYDROLASE"/>
</dbReference>
<dbReference type="InterPro" id="IPR006311">
    <property type="entry name" value="TAT_signal"/>
</dbReference>
<dbReference type="InterPro" id="IPR050471">
    <property type="entry name" value="AB_hydrolase"/>
</dbReference>
<dbReference type="SUPFAM" id="SSF53474">
    <property type="entry name" value="alpha/beta-Hydrolases"/>
    <property type="match status" value="1"/>
</dbReference>
<dbReference type="Pfam" id="PF00561">
    <property type="entry name" value="Abhydrolase_1"/>
    <property type="match status" value="1"/>
</dbReference>
<organism evidence="4 5">
    <name type="scientific">Rhizobium freirei PRF 81</name>
    <dbReference type="NCBI Taxonomy" id="363754"/>
    <lineage>
        <taxon>Bacteria</taxon>
        <taxon>Pseudomonadati</taxon>
        <taxon>Pseudomonadota</taxon>
        <taxon>Alphaproteobacteria</taxon>
        <taxon>Hyphomicrobiales</taxon>
        <taxon>Rhizobiaceae</taxon>
        <taxon>Rhizobium/Agrobacterium group</taxon>
        <taxon>Rhizobium</taxon>
    </lineage>
</organism>
<feature type="domain" description="AB hydrolase-1" evidence="3">
    <location>
        <begin position="96"/>
        <end position="329"/>
    </location>
</feature>
<evidence type="ECO:0000256" key="2">
    <source>
        <dbReference type="SAM" id="MobiDB-lite"/>
    </source>
</evidence>
<sequence>MMDSAAQPVYEFLQRDNKSRDKFMEIEMSQSIHQATRRSVMAAGLGLAAAAATPFAQPAQASKKQSSKGKDTMSSSTITTQDGTQIFYKDWGTGQPIVFHHGWPLSSDDWDAQMLFFLNQGYRVIAHDRRGHGRSSQTATGNEMDTYAADVAALAEHLDLKGAIHVGHSTGGGEVARYVAQYGGHGRVSKAVLIGAVPPIMVKSEKNPGGLPLEVFDGFRAALVANRAQFFRDIPAGPFYGFNRPGAAVSQGVIDNWWRQGMMGGAKAHYDCIKAFSETDFTEDLKKIDVPTLVMHGDDDQIVPIADSAELSIKLLKNGTLKVYKGLPHGMATTHADVINADLLAFFKA</sequence>
<proteinExistence type="inferred from homology"/>
<evidence type="ECO:0000313" key="4">
    <source>
        <dbReference type="EMBL" id="ENN85202.1"/>
    </source>
</evidence>
<keyword evidence="4" id="KW-0575">Peroxidase</keyword>
<evidence type="ECO:0000313" key="5">
    <source>
        <dbReference type="Proteomes" id="UP000012429"/>
    </source>
</evidence>
<dbReference type="GO" id="GO:0004601">
    <property type="term" value="F:peroxidase activity"/>
    <property type="evidence" value="ECO:0007669"/>
    <property type="project" value="UniProtKB-KW"/>
</dbReference>
<gene>
    <name evidence="4" type="ORF">RHSP_55475</name>
</gene>
<protein>
    <submittedName>
        <fullName evidence="4">Non-heme chloroperoxidase</fullName>
    </submittedName>
</protein>
<dbReference type="PATRIC" id="fig|363754.4.peg.5268"/>
<keyword evidence="4" id="KW-0560">Oxidoreductase</keyword>
<dbReference type="FunFam" id="3.40.50.1820:FF:000205">
    <property type="entry name" value="Non-haem bromoperoxidase BPO-A2"/>
    <property type="match status" value="1"/>
</dbReference>
<dbReference type="EMBL" id="AQHN01000084">
    <property type="protein sequence ID" value="ENN85202.1"/>
    <property type="molecule type" value="Genomic_DNA"/>
</dbReference>
<dbReference type="InterPro" id="IPR000073">
    <property type="entry name" value="AB_hydrolase_1"/>
</dbReference>
<dbReference type="AlphaFoldDB" id="N6V264"/>
<dbReference type="PANTHER" id="PTHR43433:SF3">
    <property type="entry name" value="NON-HEME CHLOROPEROXIDASE"/>
    <property type="match status" value="1"/>
</dbReference>
<evidence type="ECO:0000259" key="3">
    <source>
        <dbReference type="Pfam" id="PF00561"/>
    </source>
</evidence>
<comment type="caution">
    <text evidence="4">The sequence shown here is derived from an EMBL/GenBank/DDBJ whole genome shotgun (WGS) entry which is preliminary data.</text>
</comment>
<evidence type="ECO:0000256" key="1">
    <source>
        <dbReference type="ARBA" id="ARBA00038128"/>
    </source>
</evidence>
<accession>N6V264</accession>